<proteinExistence type="predicted"/>
<dbReference type="EMBL" id="JABFAA010000002">
    <property type="protein sequence ID" value="MBA0675780.1"/>
    <property type="molecule type" value="Genomic_DNA"/>
</dbReference>
<dbReference type="AlphaFoldDB" id="A0A7J8WLN1"/>
<comment type="caution">
    <text evidence="1">The sequence shown here is derived from an EMBL/GenBank/DDBJ whole genome shotgun (WGS) entry which is preliminary data.</text>
</comment>
<gene>
    <name evidence="1" type="ORF">Goari_017305</name>
</gene>
<sequence length="40" mass="4573">MVRLKEVETRKKEENPLLSCAQTYIKVILCLINACLASNH</sequence>
<protein>
    <submittedName>
        <fullName evidence="1">Uncharacterized protein</fullName>
    </submittedName>
</protein>
<accession>A0A7J8WLN1</accession>
<keyword evidence="2" id="KW-1185">Reference proteome</keyword>
<organism evidence="1 2">
    <name type="scientific">Gossypium aridum</name>
    <name type="common">American cotton</name>
    <name type="synonym">Erioxylum aridum</name>
    <dbReference type="NCBI Taxonomy" id="34290"/>
    <lineage>
        <taxon>Eukaryota</taxon>
        <taxon>Viridiplantae</taxon>
        <taxon>Streptophyta</taxon>
        <taxon>Embryophyta</taxon>
        <taxon>Tracheophyta</taxon>
        <taxon>Spermatophyta</taxon>
        <taxon>Magnoliopsida</taxon>
        <taxon>eudicotyledons</taxon>
        <taxon>Gunneridae</taxon>
        <taxon>Pentapetalae</taxon>
        <taxon>rosids</taxon>
        <taxon>malvids</taxon>
        <taxon>Malvales</taxon>
        <taxon>Malvaceae</taxon>
        <taxon>Malvoideae</taxon>
        <taxon>Gossypium</taxon>
    </lineage>
</organism>
<reference evidence="1 2" key="1">
    <citation type="journal article" date="2019" name="Genome Biol. Evol.">
        <title>Insights into the evolution of the New World diploid cottons (Gossypium, subgenus Houzingenia) based on genome sequencing.</title>
        <authorList>
            <person name="Grover C.E."/>
            <person name="Arick M.A. 2nd"/>
            <person name="Thrash A."/>
            <person name="Conover J.L."/>
            <person name="Sanders W.S."/>
            <person name="Peterson D.G."/>
            <person name="Frelichowski J.E."/>
            <person name="Scheffler J.A."/>
            <person name="Scheffler B.E."/>
            <person name="Wendel J.F."/>
        </authorList>
    </citation>
    <scope>NUCLEOTIDE SEQUENCE [LARGE SCALE GENOMIC DNA]</scope>
    <source>
        <strain evidence="1">185</strain>
        <tissue evidence="1">Leaf</tissue>
    </source>
</reference>
<evidence type="ECO:0000313" key="2">
    <source>
        <dbReference type="Proteomes" id="UP000593577"/>
    </source>
</evidence>
<evidence type="ECO:0000313" key="1">
    <source>
        <dbReference type="EMBL" id="MBA0675780.1"/>
    </source>
</evidence>
<dbReference type="Proteomes" id="UP000593577">
    <property type="component" value="Unassembled WGS sequence"/>
</dbReference>
<name>A0A7J8WLN1_GOSAI</name>